<dbReference type="PANTHER" id="PTHR22912:SF93">
    <property type="entry name" value="SOLUBLE PYRIDINE NUCLEOTIDE TRANSHYDROGENASE"/>
    <property type="match status" value="1"/>
</dbReference>
<protein>
    <recommendedName>
        <fullName evidence="6">Soluble pyridine nucleotide transhydrogenase</fullName>
        <ecNumber evidence="5">1.6.1.1</ecNumber>
    </recommendedName>
    <alternativeName>
        <fullName evidence="13">NAD(P)(+) transhydrogenase [B-specific]</fullName>
    </alternativeName>
</protein>
<feature type="domain" description="Pyridine nucleotide-disulphide oxidoreductase dimerisation" evidence="14">
    <location>
        <begin position="376"/>
        <end position="484"/>
    </location>
</feature>
<evidence type="ECO:0000256" key="2">
    <source>
        <dbReference type="ARBA" id="ARBA00002842"/>
    </source>
</evidence>
<evidence type="ECO:0000256" key="7">
    <source>
        <dbReference type="ARBA" id="ARBA00022490"/>
    </source>
</evidence>
<dbReference type="Pfam" id="PF02852">
    <property type="entry name" value="Pyr_redox_dim"/>
    <property type="match status" value="1"/>
</dbReference>
<keyword evidence="11 16" id="KW-0560">Oxidoreductase</keyword>
<evidence type="ECO:0000259" key="15">
    <source>
        <dbReference type="Pfam" id="PF07992"/>
    </source>
</evidence>
<dbReference type="SUPFAM" id="SSF55424">
    <property type="entry name" value="FAD/NAD-linked reductases, dimerisation (C-terminal) domain"/>
    <property type="match status" value="1"/>
</dbReference>
<evidence type="ECO:0000256" key="8">
    <source>
        <dbReference type="ARBA" id="ARBA00022630"/>
    </source>
</evidence>
<dbReference type="Gene3D" id="3.50.50.60">
    <property type="entry name" value="FAD/NAD(P)-binding domain"/>
    <property type="match status" value="2"/>
</dbReference>
<dbReference type="PIRSF" id="PIRSF000350">
    <property type="entry name" value="Mercury_reductase_MerA"/>
    <property type="match status" value="1"/>
</dbReference>
<dbReference type="SUPFAM" id="SSF51905">
    <property type="entry name" value="FAD/NAD(P)-binding domain"/>
    <property type="match status" value="1"/>
</dbReference>
<evidence type="ECO:0000313" key="16">
    <source>
        <dbReference type="EMBL" id="QPT45629.1"/>
    </source>
</evidence>
<proteinExistence type="inferred from homology"/>
<dbReference type="InterPro" id="IPR050151">
    <property type="entry name" value="Class-I_Pyr_Nuc-Dis_Oxidored"/>
</dbReference>
<evidence type="ECO:0000256" key="6">
    <source>
        <dbReference type="ARBA" id="ARBA00016603"/>
    </source>
</evidence>
<evidence type="ECO:0000256" key="4">
    <source>
        <dbReference type="ARBA" id="ARBA00007532"/>
    </source>
</evidence>
<evidence type="ECO:0000256" key="12">
    <source>
        <dbReference type="ARBA" id="ARBA00023027"/>
    </source>
</evidence>
<dbReference type="InterPro" id="IPR023753">
    <property type="entry name" value="FAD/NAD-binding_dom"/>
</dbReference>
<dbReference type="NCBIfam" id="NF003585">
    <property type="entry name" value="PRK05249.1"/>
    <property type="match status" value="1"/>
</dbReference>
<evidence type="ECO:0000313" key="17">
    <source>
        <dbReference type="Proteomes" id="UP000594834"/>
    </source>
</evidence>
<keyword evidence="17" id="KW-1185">Reference proteome</keyword>
<comment type="subcellular location">
    <subcellularLocation>
        <location evidence="3">Cytoplasm</location>
    </subcellularLocation>
</comment>
<dbReference type="PRINTS" id="PR00411">
    <property type="entry name" value="PNDRDTASEI"/>
</dbReference>
<sequence length="493" mass="54894">MPVHEEYDPSHLLISPLDGQRIAIAPQKRKSRHGFEYDAVVLGAGPAGEAAAMKLAKSGLKVAVIDPRDQVGGNCAHVGTIPSKALRQSVFNIIGMRRDPIFSSFSDNFQVPLNKVLSKARRVITSQVNTHKLFYERNRVEIIQGWGRFIDKNTLEVEQIHEDGVKTVTFEKAVIAVGSRPYRPDMLDFDHPRVFDSDKILQMDYVARKIIIYGAGVIGCEYASIFTGLGYVVDLINNKDQLLSYLDNEISDALSHDFRQFGVRIRNNEEIERLETFNDCVVLHLKSGKKIKSDAILWCNGRSGNTDGLNLEAIGLSANSRGQLEVDKTYRTKAEHIYAVGDVIGWPSLASAAYDQGRNAAGFMVGDEHAEFVNSVPTGIYTIPEISSIGATEEELTCEQIPYEVGQAFFKHLARSQIIGERSGVLKILFHRETLQILGIHCYGNHASEIIHIGQAVMKCGHTLEYFINTTFNYPTMAEAYRVAALNGMNRIF</sequence>
<dbReference type="Pfam" id="PF07992">
    <property type="entry name" value="Pyr_redox_2"/>
    <property type="match status" value="1"/>
</dbReference>
<evidence type="ECO:0000256" key="9">
    <source>
        <dbReference type="ARBA" id="ARBA00022827"/>
    </source>
</evidence>
<evidence type="ECO:0000256" key="5">
    <source>
        <dbReference type="ARBA" id="ARBA00012772"/>
    </source>
</evidence>
<dbReference type="Proteomes" id="UP000594834">
    <property type="component" value="Chromosome"/>
</dbReference>
<feature type="domain" description="FAD/NAD(P)-binding" evidence="15">
    <location>
        <begin position="37"/>
        <end position="357"/>
    </location>
</feature>
<name>A0A7T3F1N9_MORNO</name>
<evidence type="ECO:0000259" key="14">
    <source>
        <dbReference type="Pfam" id="PF02852"/>
    </source>
</evidence>
<dbReference type="EC" id="1.6.1.1" evidence="5"/>
<keyword evidence="12" id="KW-0520">NAD</keyword>
<dbReference type="RefSeq" id="WP_082995553.1">
    <property type="nucleotide sequence ID" value="NZ_CP065728.1"/>
</dbReference>
<dbReference type="Gene3D" id="3.30.390.30">
    <property type="match status" value="1"/>
</dbReference>
<dbReference type="EMBL" id="CP065728">
    <property type="protein sequence ID" value="QPT45629.1"/>
    <property type="molecule type" value="Genomic_DNA"/>
</dbReference>
<keyword evidence="9" id="KW-0274">FAD</keyword>
<dbReference type="InterPro" id="IPR036188">
    <property type="entry name" value="FAD/NAD-bd_sf"/>
</dbReference>
<gene>
    <name evidence="16" type="primary">sthA</name>
    <name evidence="16" type="ORF">I6G26_08130</name>
</gene>
<evidence type="ECO:0000256" key="1">
    <source>
        <dbReference type="ARBA" id="ARBA00001974"/>
    </source>
</evidence>
<evidence type="ECO:0000256" key="10">
    <source>
        <dbReference type="ARBA" id="ARBA00022857"/>
    </source>
</evidence>
<keyword evidence="8" id="KW-0285">Flavoprotein</keyword>
<dbReference type="PRINTS" id="PR00368">
    <property type="entry name" value="FADPNR"/>
</dbReference>
<keyword evidence="7" id="KW-0963">Cytoplasm</keyword>
<dbReference type="GO" id="GO:0003957">
    <property type="term" value="F:NAD(P)+ transhydrogenase (Si-specific) activity"/>
    <property type="evidence" value="ECO:0007669"/>
    <property type="project" value="UniProtKB-EC"/>
</dbReference>
<accession>A0A7T3F1N9</accession>
<dbReference type="InterPro" id="IPR004099">
    <property type="entry name" value="Pyr_nucl-diS_OxRdtase_dimer"/>
</dbReference>
<comment type="similarity">
    <text evidence="4">Belongs to the class-I pyridine nucleotide-disulfide oxidoreductase family.</text>
</comment>
<comment type="function">
    <text evidence="2">Conversion of NADPH, generated by peripheral catabolic pathways, to NADH, which can enter the respiratory chain for energy generation.</text>
</comment>
<dbReference type="PANTHER" id="PTHR22912">
    <property type="entry name" value="DISULFIDE OXIDOREDUCTASE"/>
    <property type="match status" value="1"/>
</dbReference>
<dbReference type="InterPro" id="IPR001100">
    <property type="entry name" value="Pyr_nuc-diS_OxRdtase"/>
</dbReference>
<dbReference type="InterPro" id="IPR016156">
    <property type="entry name" value="FAD/NAD-linked_Rdtase_dimer_sf"/>
</dbReference>
<reference evidence="16 17" key="1">
    <citation type="submission" date="2020-12" db="EMBL/GenBank/DDBJ databases">
        <title>FDA dAtabase for Regulatory Grade micrObial Sequences (FDA-ARGOS): Supporting development and validation of Infectious Disease Dx tests.</title>
        <authorList>
            <person name="Sproer C."/>
            <person name="Gronow S."/>
            <person name="Severitt S."/>
            <person name="Schroder I."/>
            <person name="Tallon L."/>
            <person name="Sadzewicz L."/>
            <person name="Zhao X."/>
            <person name="Boylan J."/>
            <person name="Ott S."/>
            <person name="Bowen H."/>
            <person name="Vavikolanu K."/>
            <person name="Mehta A."/>
            <person name="Aluvathingal J."/>
            <person name="Nadendla S."/>
            <person name="Lowell S."/>
            <person name="Myers T."/>
            <person name="Yan Y."/>
            <person name="Sichtig H."/>
        </authorList>
    </citation>
    <scope>NUCLEOTIDE SEQUENCE [LARGE SCALE GENOMIC DNA]</scope>
    <source>
        <strain evidence="16 17">FDAARGOS_869</strain>
    </source>
</reference>
<organism evidence="16 17">
    <name type="scientific">Moraxella nonliquefaciens</name>
    <dbReference type="NCBI Taxonomy" id="478"/>
    <lineage>
        <taxon>Bacteria</taxon>
        <taxon>Pseudomonadati</taxon>
        <taxon>Pseudomonadota</taxon>
        <taxon>Gammaproteobacteria</taxon>
        <taxon>Moraxellales</taxon>
        <taxon>Moraxellaceae</taxon>
        <taxon>Moraxella</taxon>
    </lineage>
</organism>
<keyword evidence="10" id="KW-0521">NADP</keyword>
<evidence type="ECO:0000256" key="11">
    <source>
        <dbReference type="ARBA" id="ARBA00023002"/>
    </source>
</evidence>
<evidence type="ECO:0000256" key="3">
    <source>
        <dbReference type="ARBA" id="ARBA00004496"/>
    </source>
</evidence>
<evidence type="ECO:0000256" key="13">
    <source>
        <dbReference type="ARBA" id="ARBA00031183"/>
    </source>
</evidence>
<comment type="cofactor">
    <cofactor evidence="1">
        <name>FAD</name>
        <dbReference type="ChEBI" id="CHEBI:57692"/>
    </cofactor>
</comment>